<evidence type="ECO:0000256" key="2">
    <source>
        <dbReference type="ARBA" id="ARBA00023239"/>
    </source>
</evidence>
<dbReference type="SUPFAM" id="SSF51569">
    <property type="entry name" value="Aldolase"/>
    <property type="match status" value="1"/>
</dbReference>
<dbReference type="EMBL" id="JBHSPA010000004">
    <property type="protein sequence ID" value="MFC5822557.1"/>
    <property type="molecule type" value="Genomic_DNA"/>
</dbReference>
<accession>A0ABW1CAT4</accession>
<dbReference type="SMART" id="SM01130">
    <property type="entry name" value="DHDPS"/>
    <property type="match status" value="1"/>
</dbReference>
<dbReference type="InterPro" id="IPR013785">
    <property type="entry name" value="Aldolase_TIM"/>
</dbReference>
<name>A0ABW1CAT4_9ACTN</name>
<dbReference type="Proteomes" id="UP001596058">
    <property type="component" value="Unassembled WGS sequence"/>
</dbReference>
<proteinExistence type="inferred from homology"/>
<dbReference type="CDD" id="cd00408">
    <property type="entry name" value="DHDPS-like"/>
    <property type="match status" value="1"/>
</dbReference>
<evidence type="ECO:0000313" key="3">
    <source>
        <dbReference type="EMBL" id="MFC5822557.1"/>
    </source>
</evidence>
<dbReference type="RefSeq" id="WP_379512109.1">
    <property type="nucleotide sequence ID" value="NZ_JBHSPA010000004.1"/>
</dbReference>
<evidence type="ECO:0000256" key="1">
    <source>
        <dbReference type="ARBA" id="ARBA00007592"/>
    </source>
</evidence>
<keyword evidence="4" id="KW-1185">Reference proteome</keyword>
<comment type="similarity">
    <text evidence="1">Belongs to the DapA family.</text>
</comment>
<gene>
    <name evidence="3" type="ORF">ACFPZ3_01695</name>
</gene>
<dbReference type="Gene3D" id="3.20.20.70">
    <property type="entry name" value="Aldolase class I"/>
    <property type="match status" value="1"/>
</dbReference>
<sequence length="230" mass="24402">MSCSRAADAAALAVHAAGAGATSVMSSPPPMARPTDAELVAYYEEVAAATGLPMWLYNFPQDNAHNIRVDLIARLADIPNVVAIKQSTPDTRELLATIEAVGDRLIVFGHLLSRLGLALITSGYGGDGHFGSGLLLGRQMPEFFERAWAGDTEGAGEIADRFERLMASLLGARVDGYNWAFGGMQPTLKAAMNLLGQPGGYPRRPKLPVDDPRDLAAIRAILQEAGLTCV</sequence>
<dbReference type="Pfam" id="PF00701">
    <property type="entry name" value="DHDPS"/>
    <property type="match status" value="1"/>
</dbReference>
<keyword evidence="2" id="KW-0456">Lyase</keyword>
<organism evidence="3 4">
    <name type="scientific">Nonomuraea insulae</name>
    <dbReference type="NCBI Taxonomy" id="1616787"/>
    <lineage>
        <taxon>Bacteria</taxon>
        <taxon>Bacillati</taxon>
        <taxon>Actinomycetota</taxon>
        <taxon>Actinomycetes</taxon>
        <taxon>Streptosporangiales</taxon>
        <taxon>Streptosporangiaceae</taxon>
        <taxon>Nonomuraea</taxon>
    </lineage>
</organism>
<comment type="caution">
    <text evidence="3">The sequence shown here is derived from an EMBL/GenBank/DDBJ whole genome shotgun (WGS) entry which is preliminary data.</text>
</comment>
<reference evidence="4" key="1">
    <citation type="journal article" date="2019" name="Int. J. Syst. Evol. Microbiol.">
        <title>The Global Catalogue of Microorganisms (GCM) 10K type strain sequencing project: providing services to taxonomists for standard genome sequencing and annotation.</title>
        <authorList>
            <consortium name="The Broad Institute Genomics Platform"/>
            <consortium name="The Broad Institute Genome Sequencing Center for Infectious Disease"/>
            <person name="Wu L."/>
            <person name="Ma J."/>
        </authorList>
    </citation>
    <scope>NUCLEOTIDE SEQUENCE [LARGE SCALE GENOMIC DNA]</scope>
    <source>
        <strain evidence="4">CCUG 53903</strain>
    </source>
</reference>
<protein>
    <submittedName>
        <fullName evidence="3">Dihydrodipicolinate synthase family protein</fullName>
    </submittedName>
</protein>
<dbReference type="PANTHER" id="PTHR12128:SF66">
    <property type="entry name" value="4-HYDROXY-2-OXOGLUTARATE ALDOLASE, MITOCHONDRIAL"/>
    <property type="match status" value="1"/>
</dbReference>
<dbReference type="InterPro" id="IPR002220">
    <property type="entry name" value="DapA-like"/>
</dbReference>
<dbReference type="PANTHER" id="PTHR12128">
    <property type="entry name" value="DIHYDRODIPICOLINATE SYNTHASE"/>
    <property type="match status" value="1"/>
</dbReference>
<evidence type="ECO:0000313" key="4">
    <source>
        <dbReference type="Proteomes" id="UP001596058"/>
    </source>
</evidence>